<name>A0AAD5PLW7_9CRUS</name>
<comment type="caution">
    <text evidence="1">The sequence shown here is derived from an EMBL/GenBank/DDBJ whole genome shotgun (WGS) entry which is preliminary data.</text>
</comment>
<keyword evidence="2" id="KW-1185">Reference proteome</keyword>
<organism evidence="1 2">
    <name type="scientific">Daphnia sinensis</name>
    <dbReference type="NCBI Taxonomy" id="1820382"/>
    <lineage>
        <taxon>Eukaryota</taxon>
        <taxon>Metazoa</taxon>
        <taxon>Ecdysozoa</taxon>
        <taxon>Arthropoda</taxon>
        <taxon>Crustacea</taxon>
        <taxon>Branchiopoda</taxon>
        <taxon>Diplostraca</taxon>
        <taxon>Cladocera</taxon>
        <taxon>Anomopoda</taxon>
        <taxon>Daphniidae</taxon>
        <taxon>Daphnia</taxon>
        <taxon>Daphnia similis group</taxon>
    </lineage>
</organism>
<dbReference type="SUPFAM" id="SSF75011">
    <property type="entry name" value="3-carboxy-cis,cis-mucoante lactonizing enzyme"/>
    <property type="match status" value="1"/>
</dbReference>
<gene>
    <name evidence="1" type="ORF">GHT06_004064</name>
</gene>
<accession>A0AAD5PLW7</accession>
<sequence length="280" mass="31640">MSWIEKKWNIFTPSENWGLVREISDASSVEFGSSDSTISIYSAVDKKVSQFPLRPVELATSQLKQKNYFIKAYSVLGFTDSTYLGLAVDSRARLLEFDSKGDSISSFGKNENFSSRNDLDLFNLAQINMGWFGANDKKTHFAIASIFTNRIEIFDRKNKSIKTIYVAPKEHTKFDLIPEANGYTVHWDLSSPYYFRDIVLTDTHVFALYGGFSEQQIQSNAVIAKTVYVYSLAGDFVAKFNLDTSITSIAVDQNLSKMYGISTDEDPGIVEFDLPKFLED</sequence>
<evidence type="ECO:0000313" key="1">
    <source>
        <dbReference type="EMBL" id="KAI9549509.1"/>
    </source>
</evidence>
<protein>
    <submittedName>
        <fullName evidence="1">Uncharacterized protein</fullName>
    </submittedName>
</protein>
<proteinExistence type="predicted"/>
<dbReference type="EMBL" id="WJBH02000295">
    <property type="protein sequence ID" value="KAI9549509.1"/>
    <property type="molecule type" value="Genomic_DNA"/>
</dbReference>
<dbReference type="Proteomes" id="UP000820818">
    <property type="component" value="Unassembled WGS sequence"/>
</dbReference>
<evidence type="ECO:0000313" key="2">
    <source>
        <dbReference type="Proteomes" id="UP000820818"/>
    </source>
</evidence>
<dbReference type="AlphaFoldDB" id="A0AAD5PLW7"/>
<reference evidence="1" key="1">
    <citation type="submission" date="2022-05" db="EMBL/GenBank/DDBJ databases">
        <title>A multi-omics perspective on studying reproductive biology in Daphnia sinensis.</title>
        <authorList>
            <person name="Jia J."/>
        </authorList>
    </citation>
    <scope>NUCLEOTIDE SEQUENCE</scope>
    <source>
        <strain evidence="1">WSL</strain>
    </source>
</reference>
<dbReference type="Pfam" id="PF15869">
    <property type="entry name" value="TolB_like"/>
    <property type="match status" value="1"/>
</dbReference>